<protein>
    <submittedName>
        <fullName evidence="8">GntR family transcriptional regulator</fullName>
    </submittedName>
</protein>
<evidence type="ECO:0000256" key="1">
    <source>
        <dbReference type="ARBA" id="ARBA00005384"/>
    </source>
</evidence>
<dbReference type="Proteomes" id="UP000218731">
    <property type="component" value="Chromosome 1"/>
</dbReference>
<dbReference type="PANTHER" id="PTHR46577:SF1">
    <property type="entry name" value="HTH-TYPE TRANSCRIPTIONAL REGULATORY PROTEIN GABR"/>
    <property type="match status" value="1"/>
</dbReference>
<gene>
    <name evidence="8" type="ORF">KF715C_ch5100</name>
</gene>
<dbReference type="InterPro" id="IPR015424">
    <property type="entry name" value="PyrdxlP-dep_Trfase"/>
</dbReference>
<dbReference type="EMBL" id="AP015029">
    <property type="protein sequence ID" value="BAW21083.1"/>
    <property type="molecule type" value="Genomic_DNA"/>
</dbReference>
<dbReference type="InterPro" id="IPR051446">
    <property type="entry name" value="HTH_trans_reg/aminotransferase"/>
</dbReference>
<dbReference type="InterPro" id="IPR015422">
    <property type="entry name" value="PyrdxlP-dep_Trfase_small"/>
</dbReference>
<dbReference type="GO" id="GO:0030170">
    <property type="term" value="F:pyridoxal phosphate binding"/>
    <property type="evidence" value="ECO:0007669"/>
    <property type="project" value="InterPro"/>
</dbReference>
<dbReference type="InterPro" id="IPR036390">
    <property type="entry name" value="WH_DNA-bd_sf"/>
</dbReference>
<dbReference type="SUPFAM" id="SSF46785">
    <property type="entry name" value="Winged helix' DNA-binding domain"/>
    <property type="match status" value="1"/>
</dbReference>
<evidence type="ECO:0000256" key="3">
    <source>
        <dbReference type="ARBA" id="ARBA00023015"/>
    </source>
</evidence>
<evidence type="ECO:0000256" key="2">
    <source>
        <dbReference type="ARBA" id="ARBA00022898"/>
    </source>
</evidence>
<dbReference type="Pfam" id="PF00392">
    <property type="entry name" value="GntR"/>
    <property type="match status" value="1"/>
</dbReference>
<proteinExistence type="inferred from homology"/>
<dbReference type="PANTHER" id="PTHR46577">
    <property type="entry name" value="HTH-TYPE TRANSCRIPTIONAL REGULATORY PROTEIN GABR"/>
    <property type="match status" value="1"/>
</dbReference>
<dbReference type="GO" id="GO:0003677">
    <property type="term" value="F:DNA binding"/>
    <property type="evidence" value="ECO:0007669"/>
    <property type="project" value="UniProtKB-KW"/>
</dbReference>
<evidence type="ECO:0000313" key="9">
    <source>
        <dbReference type="Proteomes" id="UP000218731"/>
    </source>
</evidence>
<name>A0A1L7N6K8_PSEPU</name>
<feature type="region of interest" description="Disordered" evidence="6">
    <location>
        <begin position="95"/>
        <end position="116"/>
    </location>
</feature>
<dbReference type="CDD" id="cd00609">
    <property type="entry name" value="AAT_like"/>
    <property type="match status" value="1"/>
</dbReference>
<dbReference type="SUPFAM" id="SSF53383">
    <property type="entry name" value="PLP-dependent transferases"/>
    <property type="match status" value="1"/>
</dbReference>
<evidence type="ECO:0000259" key="7">
    <source>
        <dbReference type="PROSITE" id="PS50949"/>
    </source>
</evidence>
<dbReference type="GO" id="GO:0003700">
    <property type="term" value="F:DNA-binding transcription factor activity"/>
    <property type="evidence" value="ECO:0007669"/>
    <property type="project" value="InterPro"/>
</dbReference>
<keyword evidence="4" id="KW-0238">DNA-binding</keyword>
<dbReference type="InterPro" id="IPR004839">
    <property type="entry name" value="Aminotransferase_I/II_large"/>
</dbReference>
<dbReference type="InterPro" id="IPR036388">
    <property type="entry name" value="WH-like_DNA-bd_sf"/>
</dbReference>
<dbReference type="Gene3D" id="1.10.10.10">
    <property type="entry name" value="Winged helix-like DNA-binding domain superfamily/Winged helix DNA-binding domain"/>
    <property type="match status" value="1"/>
</dbReference>
<dbReference type="PROSITE" id="PS50949">
    <property type="entry name" value="HTH_GNTR"/>
    <property type="match status" value="1"/>
</dbReference>
<sequence>MLGFRVLADSGAISMWVPHYSDLAQPVYLMIADALEQDIGNGRLAPGDRLPTLKDLAESLQVTPGTIGRAYDEAAKRGLVVGEVGRGTFVLQQRPARAPAPTASLRPAPPKHESGQIDLSIIKPNDAHMADWLRRAITELASSPDLDQVLDYVTDGGHATHKQAGASWIQRWLPDARAQQVVLTSGAQHGLLVAISSLSKSDDVILCESLCYPGIISLAHSMGRRLRGVAMDEHGLIPEALRAACQEHRPSLLVCVTTHQNPTNSVMPHARREAIAQIAREFDLFIVDDDIYGFLEPAPDYKPLAAYAPERSVYLTSLSKSVLPALRIGYLYAPPQTLSRLSSMVRSSVWMPSPLMAQLASNLINSGMADQLVREQQEEAAARQLMAQEILGRYKIRSQPNSFHIWLELPEPWTSDEFANLARNNGVTVVSGSQFLPERTPASCGVRIALMTPSRAELSFALTKLASLLDSSEPRLFY</sequence>
<evidence type="ECO:0000256" key="6">
    <source>
        <dbReference type="SAM" id="MobiDB-lite"/>
    </source>
</evidence>
<evidence type="ECO:0000256" key="4">
    <source>
        <dbReference type="ARBA" id="ARBA00023125"/>
    </source>
</evidence>
<keyword evidence="2" id="KW-0663">Pyridoxal phosphate</keyword>
<evidence type="ECO:0000256" key="5">
    <source>
        <dbReference type="ARBA" id="ARBA00023163"/>
    </source>
</evidence>
<dbReference type="InterPro" id="IPR000524">
    <property type="entry name" value="Tscrpt_reg_HTH_GntR"/>
</dbReference>
<dbReference type="Gene3D" id="3.90.1150.10">
    <property type="entry name" value="Aspartate Aminotransferase, domain 1"/>
    <property type="match status" value="1"/>
</dbReference>
<dbReference type="InterPro" id="IPR015421">
    <property type="entry name" value="PyrdxlP-dep_Trfase_major"/>
</dbReference>
<organism evidence="8 9">
    <name type="scientific">Pseudomonas putida</name>
    <name type="common">Arthrobacter siderocapsulatus</name>
    <dbReference type="NCBI Taxonomy" id="303"/>
    <lineage>
        <taxon>Bacteria</taxon>
        <taxon>Pseudomonadati</taxon>
        <taxon>Pseudomonadota</taxon>
        <taxon>Gammaproteobacteria</taxon>
        <taxon>Pseudomonadales</taxon>
        <taxon>Pseudomonadaceae</taxon>
        <taxon>Pseudomonas</taxon>
    </lineage>
</organism>
<dbReference type="Gene3D" id="3.40.640.10">
    <property type="entry name" value="Type I PLP-dependent aspartate aminotransferase-like (Major domain)"/>
    <property type="match status" value="1"/>
</dbReference>
<dbReference type="CDD" id="cd07377">
    <property type="entry name" value="WHTH_GntR"/>
    <property type="match status" value="1"/>
</dbReference>
<reference evidence="8 9" key="1">
    <citation type="submission" date="2015-11" db="EMBL/GenBank/DDBJ databases">
        <title>Complete genome sequencing of a biphenyl-degrading bacterium, Pseudomonas putida KF715 (=NBRC110667).</title>
        <authorList>
            <person name="Suenaga H."/>
            <person name="Fujihara N."/>
            <person name="Watanabe T."/>
            <person name="Hirose J."/>
            <person name="Kimura N."/>
            <person name="Yamazoe A."/>
            <person name="Hosoyama A."/>
            <person name="Shimodaira J."/>
            <person name="Furukawa K."/>
        </authorList>
    </citation>
    <scope>NUCLEOTIDE SEQUENCE [LARGE SCALE GENOMIC DNA]</scope>
    <source>
        <strain evidence="8 9">KF715</strain>
    </source>
</reference>
<feature type="compositionally biased region" description="Low complexity" evidence="6">
    <location>
        <begin position="95"/>
        <end position="106"/>
    </location>
</feature>
<keyword evidence="3" id="KW-0805">Transcription regulation</keyword>
<dbReference type="Pfam" id="PF00155">
    <property type="entry name" value="Aminotran_1_2"/>
    <property type="match status" value="1"/>
</dbReference>
<comment type="similarity">
    <text evidence="1">In the C-terminal section; belongs to the class-I pyridoxal-phosphate-dependent aminotransferase family.</text>
</comment>
<evidence type="ECO:0000313" key="8">
    <source>
        <dbReference type="EMBL" id="BAW21083.1"/>
    </source>
</evidence>
<keyword evidence="5" id="KW-0804">Transcription</keyword>
<accession>A0A1L7N6K8</accession>
<feature type="domain" description="HTH gntR-type" evidence="7">
    <location>
        <begin position="25"/>
        <end position="93"/>
    </location>
</feature>
<dbReference type="SMART" id="SM00345">
    <property type="entry name" value="HTH_GNTR"/>
    <property type="match status" value="1"/>
</dbReference>
<dbReference type="AlphaFoldDB" id="A0A1L7N6K8"/>